<name>A0AAV4GPU6_9GAST</name>
<evidence type="ECO:0000313" key="3">
    <source>
        <dbReference type="Proteomes" id="UP000762676"/>
    </source>
</evidence>
<feature type="region of interest" description="Disordered" evidence="1">
    <location>
        <begin position="76"/>
        <end position="105"/>
    </location>
</feature>
<organism evidence="2 3">
    <name type="scientific">Elysia marginata</name>
    <dbReference type="NCBI Taxonomy" id="1093978"/>
    <lineage>
        <taxon>Eukaryota</taxon>
        <taxon>Metazoa</taxon>
        <taxon>Spiralia</taxon>
        <taxon>Lophotrochozoa</taxon>
        <taxon>Mollusca</taxon>
        <taxon>Gastropoda</taxon>
        <taxon>Heterobranchia</taxon>
        <taxon>Euthyneura</taxon>
        <taxon>Panpulmonata</taxon>
        <taxon>Sacoglossa</taxon>
        <taxon>Placobranchoidea</taxon>
        <taxon>Plakobranchidae</taxon>
        <taxon>Elysia</taxon>
    </lineage>
</organism>
<evidence type="ECO:0000313" key="2">
    <source>
        <dbReference type="EMBL" id="GFR87296.1"/>
    </source>
</evidence>
<accession>A0AAV4GPU6</accession>
<reference evidence="2 3" key="1">
    <citation type="journal article" date="2021" name="Elife">
        <title>Chloroplast acquisition without the gene transfer in kleptoplastic sea slugs, Plakobranchus ocellatus.</title>
        <authorList>
            <person name="Maeda T."/>
            <person name="Takahashi S."/>
            <person name="Yoshida T."/>
            <person name="Shimamura S."/>
            <person name="Takaki Y."/>
            <person name="Nagai Y."/>
            <person name="Toyoda A."/>
            <person name="Suzuki Y."/>
            <person name="Arimoto A."/>
            <person name="Ishii H."/>
            <person name="Satoh N."/>
            <person name="Nishiyama T."/>
            <person name="Hasebe M."/>
            <person name="Maruyama T."/>
            <person name="Minagawa J."/>
            <person name="Obokata J."/>
            <person name="Shigenobu S."/>
        </authorList>
    </citation>
    <scope>NUCLEOTIDE SEQUENCE [LARGE SCALE GENOMIC DNA]</scope>
</reference>
<evidence type="ECO:0000256" key="1">
    <source>
        <dbReference type="SAM" id="MobiDB-lite"/>
    </source>
</evidence>
<gene>
    <name evidence="2" type="ORF">ElyMa_006073100</name>
</gene>
<feature type="compositionally biased region" description="Polar residues" evidence="1">
    <location>
        <begin position="94"/>
        <end position="103"/>
    </location>
</feature>
<keyword evidence="3" id="KW-1185">Reference proteome</keyword>
<proteinExistence type="predicted"/>
<dbReference type="EMBL" id="BMAT01012169">
    <property type="protein sequence ID" value="GFR87296.1"/>
    <property type="molecule type" value="Genomic_DNA"/>
</dbReference>
<dbReference type="Proteomes" id="UP000762676">
    <property type="component" value="Unassembled WGS sequence"/>
</dbReference>
<dbReference type="AlphaFoldDB" id="A0AAV4GPU6"/>
<protein>
    <submittedName>
        <fullName evidence="2">Uncharacterized protein</fullName>
    </submittedName>
</protein>
<sequence>MVSATVRSRSGADQRLVASLADPDLRHIRESRHSSLSTASRRTQHGYCLSSVLLACREREEANRTPCVTTHPFQALHHPSQASWTSRQPDKLTDTNSTASRNLPHTEMTYWPDHYHEETEWPEIQDKNATRKIIRPA</sequence>
<comment type="caution">
    <text evidence="2">The sequence shown here is derived from an EMBL/GenBank/DDBJ whole genome shotgun (WGS) entry which is preliminary data.</text>
</comment>